<dbReference type="EMBL" id="KK853580">
    <property type="protein sequence ID" value="KDR06535.1"/>
    <property type="molecule type" value="Genomic_DNA"/>
</dbReference>
<gene>
    <name evidence="1" type="ORF">L798_04251</name>
</gene>
<evidence type="ECO:0000313" key="1">
    <source>
        <dbReference type="EMBL" id="KDR06535.1"/>
    </source>
</evidence>
<dbReference type="Proteomes" id="UP000027135">
    <property type="component" value="Unassembled WGS sequence"/>
</dbReference>
<sequence length="51" mass="5825">MEDWGEGERIKHLCSISLVRAGLQQAELQTCWGSPPTAVAGRWFYLEFLQD</sequence>
<keyword evidence="2" id="KW-1185">Reference proteome</keyword>
<dbReference type="InParanoid" id="A0A067QI17"/>
<organism evidence="1 2">
    <name type="scientific">Zootermopsis nevadensis</name>
    <name type="common">Dampwood termite</name>
    <dbReference type="NCBI Taxonomy" id="136037"/>
    <lineage>
        <taxon>Eukaryota</taxon>
        <taxon>Metazoa</taxon>
        <taxon>Ecdysozoa</taxon>
        <taxon>Arthropoda</taxon>
        <taxon>Hexapoda</taxon>
        <taxon>Insecta</taxon>
        <taxon>Pterygota</taxon>
        <taxon>Neoptera</taxon>
        <taxon>Polyneoptera</taxon>
        <taxon>Dictyoptera</taxon>
        <taxon>Blattodea</taxon>
        <taxon>Blattoidea</taxon>
        <taxon>Termitoidae</taxon>
        <taxon>Termopsidae</taxon>
        <taxon>Zootermopsis</taxon>
    </lineage>
</organism>
<reference evidence="1 2" key="1">
    <citation type="journal article" date="2014" name="Nat. Commun.">
        <title>Molecular traces of alternative social organization in a termite genome.</title>
        <authorList>
            <person name="Terrapon N."/>
            <person name="Li C."/>
            <person name="Robertson H.M."/>
            <person name="Ji L."/>
            <person name="Meng X."/>
            <person name="Booth W."/>
            <person name="Chen Z."/>
            <person name="Childers C.P."/>
            <person name="Glastad K.M."/>
            <person name="Gokhale K."/>
            <person name="Gowin J."/>
            <person name="Gronenberg W."/>
            <person name="Hermansen R.A."/>
            <person name="Hu H."/>
            <person name="Hunt B.G."/>
            <person name="Huylmans A.K."/>
            <person name="Khalil S.M."/>
            <person name="Mitchell R.D."/>
            <person name="Munoz-Torres M.C."/>
            <person name="Mustard J.A."/>
            <person name="Pan H."/>
            <person name="Reese J.T."/>
            <person name="Scharf M.E."/>
            <person name="Sun F."/>
            <person name="Vogel H."/>
            <person name="Xiao J."/>
            <person name="Yang W."/>
            <person name="Yang Z."/>
            <person name="Yang Z."/>
            <person name="Zhou J."/>
            <person name="Zhu J."/>
            <person name="Brent C.S."/>
            <person name="Elsik C.G."/>
            <person name="Goodisman M.A."/>
            <person name="Liberles D.A."/>
            <person name="Roe R.M."/>
            <person name="Vargo E.L."/>
            <person name="Vilcinskas A."/>
            <person name="Wang J."/>
            <person name="Bornberg-Bauer E."/>
            <person name="Korb J."/>
            <person name="Zhang G."/>
            <person name="Liebig J."/>
        </authorList>
    </citation>
    <scope>NUCLEOTIDE SEQUENCE [LARGE SCALE GENOMIC DNA]</scope>
    <source>
        <tissue evidence="1">Whole organism</tissue>
    </source>
</reference>
<name>A0A067QI17_ZOONE</name>
<proteinExistence type="predicted"/>
<evidence type="ECO:0000313" key="2">
    <source>
        <dbReference type="Proteomes" id="UP000027135"/>
    </source>
</evidence>
<accession>A0A067QI17</accession>
<protein>
    <submittedName>
        <fullName evidence="1">Uncharacterized protein</fullName>
    </submittedName>
</protein>
<dbReference type="AlphaFoldDB" id="A0A067QI17"/>